<dbReference type="EMBL" id="JAVDSB010000001">
    <property type="protein sequence ID" value="MDR6549179.1"/>
    <property type="molecule type" value="Genomic_DNA"/>
</dbReference>
<comment type="caution">
    <text evidence="1">The sequence shown here is derived from an EMBL/GenBank/DDBJ whole genome shotgun (WGS) entry which is preliminary data.</text>
</comment>
<gene>
    <name evidence="1" type="ORF">J2736_000362</name>
</gene>
<accession>A0ABU1NNZ5</accession>
<name>A0ABU1NNZ5_9BACL</name>
<dbReference type="Gene3D" id="3.20.20.370">
    <property type="entry name" value="Glycoside hydrolase/deacetylase"/>
    <property type="match status" value="1"/>
</dbReference>
<proteinExistence type="predicted"/>
<reference evidence="1 2" key="1">
    <citation type="submission" date="2023-07" db="EMBL/GenBank/DDBJ databases">
        <title>Sorghum-associated microbial communities from plants grown in Nebraska, USA.</title>
        <authorList>
            <person name="Schachtman D."/>
        </authorList>
    </citation>
    <scope>NUCLEOTIDE SEQUENCE [LARGE SCALE GENOMIC DNA]</scope>
    <source>
        <strain evidence="1 2">CC258</strain>
    </source>
</reference>
<evidence type="ECO:0000313" key="2">
    <source>
        <dbReference type="Proteomes" id="UP001267290"/>
    </source>
</evidence>
<dbReference type="SUPFAM" id="SSF88713">
    <property type="entry name" value="Glycoside hydrolase/deacetylase"/>
    <property type="match status" value="1"/>
</dbReference>
<dbReference type="RefSeq" id="WP_310222947.1">
    <property type="nucleotide sequence ID" value="NZ_JAVDSB010000001.1"/>
</dbReference>
<dbReference type="Proteomes" id="UP001267290">
    <property type="component" value="Unassembled WGS sequence"/>
</dbReference>
<evidence type="ECO:0008006" key="3">
    <source>
        <dbReference type="Google" id="ProtNLM"/>
    </source>
</evidence>
<evidence type="ECO:0000313" key="1">
    <source>
        <dbReference type="EMBL" id="MDR6549179.1"/>
    </source>
</evidence>
<keyword evidence="2" id="KW-1185">Reference proteome</keyword>
<protein>
    <recommendedName>
        <fullName evidence="3">NodB homology domain-containing protein</fullName>
    </recommendedName>
</protein>
<organism evidence="1 2">
    <name type="scientific">Paenibacillus qinlingensis</name>
    <dbReference type="NCBI Taxonomy" id="1837343"/>
    <lineage>
        <taxon>Bacteria</taxon>
        <taxon>Bacillati</taxon>
        <taxon>Bacillota</taxon>
        <taxon>Bacilli</taxon>
        <taxon>Bacillales</taxon>
        <taxon>Paenibacillaceae</taxon>
        <taxon>Paenibacillus</taxon>
    </lineage>
</organism>
<dbReference type="InterPro" id="IPR011330">
    <property type="entry name" value="Glyco_hydro/deAcase_b/a-brl"/>
</dbReference>
<sequence>MNMVRLGILQDDSAAQRRRSYGLNCWGSYMAEILSHAGIPYEWVQVTSTKSLAVYDMLIETYLDEEVQPYDEVIWQYVAGGGRLISFGGLNKWARRLGCLRSPYLGAGYANVGLSNAQRGEDELLRFIGANPWTVVNADSLTEVSGSIMSYTPDGKEAGDLFLQFTIGEGTIERWAVDVSKTVVSLQQGEEPILGDGVPAADGTGNVDEGILKADDGCTLDWEYDRQSTETGGKYFAKPYGDLWREAVISRLIGSALAMGKTLPFVDIWPDGIDQVLTISHDSDGNLDTQAVAALELLKELGVRSTWCMLEPGYSDEVYRLIKEEGHELAFHYNALDSQRSEHALAGKTWNEPEFDRQLQLLKRSAKLSSVVTNKNHYTRFEGWGELFEWCEKHGIELDQTRGPSKPGNVGFAFGTCHPYFPIAWSQDQNRFYNVLELGFLTQDMDLKGWADSSIITPFLDEVASVRGVAHFLVHQLHIEAQPLVRDSFRQVISEALKRGFVTMTSAEINAWERKRRLAVIQGFGDDGELIIKGAIPEAVICVPFTPANSQVPNDSIVKRYGYDCYKKVGVGMVSV</sequence>